<proteinExistence type="predicted"/>
<evidence type="ECO:0000259" key="1">
    <source>
        <dbReference type="PROSITE" id="PS50042"/>
    </source>
</evidence>
<protein>
    <submittedName>
        <fullName evidence="2">Sodium/hydrogen exchanger 11-like</fullName>
    </submittedName>
</protein>
<dbReference type="STRING" id="418985.A0A1V9XRK4"/>
<dbReference type="EMBL" id="MNPL01005366">
    <property type="protein sequence ID" value="OQR76063.1"/>
    <property type="molecule type" value="Genomic_DNA"/>
</dbReference>
<dbReference type="SUPFAM" id="SSF51206">
    <property type="entry name" value="cAMP-binding domain-like"/>
    <property type="match status" value="1"/>
</dbReference>
<reference evidence="2 3" key="1">
    <citation type="journal article" date="2017" name="Gigascience">
        <title>Draft genome of the honey bee ectoparasitic mite, Tropilaelaps mercedesae, is shaped by the parasitic life history.</title>
        <authorList>
            <person name="Dong X."/>
            <person name="Armstrong S.D."/>
            <person name="Xia D."/>
            <person name="Makepeace B.L."/>
            <person name="Darby A.C."/>
            <person name="Kadowaki T."/>
        </authorList>
    </citation>
    <scope>NUCLEOTIDE SEQUENCE [LARGE SCALE GENOMIC DNA]</scope>
    <source>
        <strain evidence="2">Wuxi-XJTLU</strain>
    </source>
</reference>
<dbReference type="PROSITE" id="PS50042">
    <property type="entry name" value="CNMP_BINDING_3"/>
    <property type="match status" value="1"/>
</dbReference>
<dbReference type="Proteomes" id="UP000192247">
    <property type="component" value="Unassembled WGS sequence"/>
</dbReference>
<dbReference type="InParanoid" id="A0A1V9XRK4"/>
<dbReference type="InterPro" id="IPR014710">
    <property type="entry name" value="RmlC-like_jellyroll"/>
</dbReference>
<feature type="non-terminal residue" evidence="2">
    <location>
        <position position="324"/>
    </location>
</feature>
<organism evidence="2 3">
    <name type="scientific">Tropilaelaps mercedesae</name>
    <dbReference type="NCBI Taxonomy" id="418985"/>
    <lineage>
        <taxon>Eukaryota</taxon>
        <taxon>Metazoa</taxon>
        <taxon>Ecdysozoa</taxon>
        <taxon>Arthropoda</taxon>
        <taxon>Chelicerata</taxon>
        <taxon>Arachnida</taxon>
        <taxon>Acari</taxon>
        <taxon>Parasitiformes</taxon>
        <taxon>Mesostigmata</taxon>
        <taxon>Gamasina</taxon>
        <taxon>Dermanyssoidea</taxon>
        <taxon>Laelapidae</taxon>
        <taxon>Tropilaelaps</taxon>
    </lineage>
</organism>
<dbReference type="InterPro" id="IPR018490">
    <property type="entry name" value="cNMP-bd_dom_sf"/>
</dbReference>
<dbReference type="Gene3D" id="2.60.120.10">
    <property type="entry name" value="Jelly Rolls"/>
    <property type="match status" value="1"/>
</dbReference>
<dbReference type="CDD" id="cd00038">
    <property type="entry name" value="CAP_ED"/>
    <property type="match status" value="1"/>
</dbReference>
<dbReference type="OrthoDB" id="6488487at2759"/>
<dbReference type="AlphaFoldDB" id="A0A1V9XRK4"/>
<comment type="caution">
    <text evidence="2">The sequence shown here is derived from an EMBL/GenBank/DDBJ whole genome shotgun (WGS) entry which is preliminary data.</text>
</comment>
<dbReference type="InterPro" id="IPR000595">
    <property type="entry name" value="cNMP-bd_dom"/>
</dbReference>
<accession>A0A1V9XRK4</accession>
<feature type="domain" description="Cyclic nucleotide-binding" evidence="1">
    <location>
        <begin position="107"/>
        <end position="218"/>
    </location>
</feature>
<gene>
    <name evidence="2" type="ORF">BIW11_08011</name>
</gene>
<evidence type="ECO:0000313" key="2">
    <source>
        <dbReference type="EMBL" id="OQR76063.1"/>
    </source>
</evidence>
<name>A0A1V9XRK4_9ACAR</name>
<sequence length="324" mass="36314">MVRELAYLQDRYPDIAVAVKTRRAARHILNTSRSELNDLKKGGLLDDTVYQTLHRKIQMKMMHLRCAPTRMDPRPAVQTLRNLSWIAGNEETFRFFRENVTLRHLMPGTTLCRQGDVSDGLYVIIVGVAKEEGQVQLDRVNGGLPVIDSYHWFSSDATHSANPSQLKGKLPSHAGEMLRPTNIYILTTGSCIGEISYLTKRPRDTNVICETDVKVYHIKGEVLDAAFLFQPGVQCKFVRSVALRISREILSMEAKCEDWTTNKIMLHLDEAVVHDLSSQKVFNVLPGTEDIILVQGCASDGSGNGDTYCGPCYVPKTVTSLKFD</sequence>
<keyword evidence="3" id="KW-1185">Reference proteome</keyword>
<evidence type="ECO:0000313" key="3">
    <source>
        <dbReference type="Proteomes" id="UP000192247"/>
    </source>
</evidence>